<evidence type="ECO:0000256" key="1">
    <source>
        <dbReference type="SAM" id="MobiDB-lite"/>
    </source>
</evidence>
<protein>
    <submittedName>
        <fullName evidence="2">Uncharacterized protein</fullName>
    </submittedName>
</protein>
<dbReference type="HOGENOM" id="CLU_365232_0_0_1"/>
<dbReference type="OrthoDB" id="2575639at2759"/>
<feature type="compositionally biased region" description="Basic residues" evidence="1">
    <location>
        <begin position="1"/>
        <end position="13"/>
    </location>
</feature>
<comment type="caution">
    <text evidence="2">The sequence shown here is derived from an EMBL/GenBank/DDBJ whole genome shotgun (WGS) entry which is preliminary data.</text>
</comment>
<evidence type="ECO:0000313" key="3">
    <source>
        <dbReference type="Proteomes" id="UP000002748"/>
    </source>
</evidence>
<feature type="compositionally biased region" description="Basic and acidic residues" evidence="1">
    <location>
        <begin position="162"/>
        <end position="194"/>
    </location>
</feature>
<feature type="region of interest" description="Disordered" evidence="1">
    <location>
        <begin position="407"/>
        <end position="431"/>
    </location>
</feature>
<feature type="region of interest" description="Disordered" evidence="1">
    <location>
        <begin position="1"/>
        <end position="240"/>
    </location>
</feature>
<dbReference type="RefSeq" id="XP_014176541.1">
    <property type="nucleotide sequence ID" value="XM_014321066.1"/>
</dbReference>
<proteinExistence type="predicted"/>
<feature type="region of interest" description="Disordered" evidence="1">
    <location>
        <begin position="562"/>
        <end position="608"/>
    </location>
</feature>
<dbReference type="EMBL" id="ALBS01000322">
    <property type="protein sequence ID" value="EJT45708.1"/>
    <property type="molecule type" value="Genomic_DNA"/>
</dbReference>
<feature type="compositionally biased region" description="Polar residues" evidence="1">
    <location>
        <begin position="18"/>
        <end position="42"/>
    </location>
</feature>
<feature type="compositionally biased region" description="Low complexity" evidence="1">
    <location>
        <begin position="53"/>
        <end position="73"/>
    </location>
</feature>
<gene>
    <name evidence="2" type="ORF">A1Q1_05857</name>
</gene>
<feature type="region of interest" description="Disordered" evidence="1">
    <location>
        <begin position="364"/>
        <end position="388"/>
    </location>
</feature>
<feature type="region of interest" description="Disordered" evidence="1">
    <location>
        <begin position="747"/>
        <end position="771"/>
    </location>
</feature>
<evidence type="ECO:0000313" key="2">
    <source>
        <dbReference type="EMBL" id="EJT45708.1"/>
    </source>
</evidence>
<feature type="compositionally biased region" description="Acidic residues" evidence="1">
    <location>
        <begin position="320"/>
        <end position="329"/>
    </location>
</feature>
<feature type="region of interest" description="Disordered" evidence="1">
    <location>
        <begin position="256"/>
        <end position="346"/>
    </location>
</feature>
<dbReference type="KEGG" id="tasa:A1Q1_05857"/>
<organism evidence="2 3">
    <name type="scientific">Trichosporon asahii var. asahii (strain ATCC 90039 / CBS 2479 / JCM 2466 / KCTC 7840 / NBRC 103889/ NCYC 2677 / UAMH 7654)</name>
    <name type="common">Yeast</name>
    <dbReference type="NCBI Taxonomy" id="1186058"/>
    <lineage>
        <taxon>Eukaryota</taxon>
        <taxon>Fungi</taxon>
        <taxon>Dikarya</taxon>
        <taxon>Basidiomycota</taxon>
        <taxon>Agaricomycotina</taxon>
        <taxon>Tremellomycetes</taxon>
        <taxon>Trichosporonales</taxon>
        <taxon>Trichosporonaceae</taxon>
        <taxon>Trichosporon</taxon>
    </lineage>
</organism>
<feature type="compositionally biased region" description="Polar residues" evidence="1">
    <location>
        <begin position="579"/>
        <end position="599"/>
    </location>
</feature>
<feature type="compositionally biased region" description="Polar residues" evidence="1">
    <location>
        <begin position="292"/>
        <end position="308"/>
    </location>
</feature>
<dbReference type="Proteomes" id="UP000002748">
    <property type="component" value="Unassembled WGS sequence"/>
</dbReference>
<sequence length="771" mass="83190">MNSHAGRKGKRVKERTTHTTSHAGPTSPSQSIHSPPTTSSNLPKIKLNVRTYSRASSAASSSRARSSASQQRRPAAYDDDSDSSSSSDLTPPDDDDENDDNDVDDDDFAVARTKTRKRESLGAIHTSVKDKGKGKALQTSPEKRLDHRASSSNPRPTTTGPRGRDRKREIKLGEVARRRARDDKFGFGGDRFDDATPTQSAFAKSSYVDSDSTSSYGDDESEREGTGSLNVYDEDETEDEFMEGLPEAFAGQEIEDLQYGAGPIDSGDEDADPQELWWQESEEDDEDFIANLTGSDIDQLQSQSSVHASESDVPMSDSESTTDTDDAMDEFGFPLTFGMDDPQPAEDQPLILMENWDGQFVLVQPKNERSRSRRHGGSRGAGSTTDSVAASLSAGEQQLELVIDADAENETDTDSDWCDFDGEDDGGDTTDSMAEEDMPMLDGSGFDELIATQQFAANNNYGAIPPIPLPPLAPVDENGAPMIIVTDTAFDAAAPALPLTPVTAAPAPVTPAPVVDVSAPASPTAVATPSSAANGSAVAAPVMGTFHVSQAPCAHAVIDGSKTTTKSPFARRRRKVGGETSSQTSNKRRSSLNTTTTDPFSPVLKKTRYSSIPGHPRYIAARRAAQALVDPLDRESTPSDDEPAFSLEDIMDASMLRVNDIDSGDESTDKQEDSRHMFRFDKVPVSMYMRRNFNSSGSKRRHVEPDSMPLYAPARGASRTTLAETLAGPANRMLISPMLAPQQAAVYDEASSRKDRRRARKAGADIRPLAI</sequence>
<reference evidence="2 3" key="1">
    <citation type="journal article" date="2012" name="Eukaryot. Cell">
        <title>Draft genome sequence of CBS 2479, the standard type strain of Trichosporon asahii.</title>
        <authorList>
            <person name="Yang R.Y."/>
            <person name="Li H.T."/>
            <person name="Zhu H."/>
            <person name="Zhou G.P."/>
            <person name="Wang M."/>
            <person name="Wang L."/>
        </authorList>
    </citation>
    <scope>NUCLEOTIDE SEQUENCE [LARGE SCALE GENOMIC DNA]</scope>
    <source>
        <strain evidence="3">ATCC 90039 / CBS 2479 / JCM 2466 / KCTC 7840 / NCYC 2677 / UAMH 7654</strain>
    </source>
</reference>
<feature type="compositionally biased region" description="Acidic residues" evidence="1">
    <location>
        <begin position="91"/>
        <end position="108"/>
    </location>
</feature>
<name>J5Q6B9_TRIAS</name>
<feature type="compositionally biased region" description="Low complexity" evidence="1">
    <location>
        <begin position="205"/>
        <end position="216"/>
    </location>
</feature>
<dbReference type="AlphaFoldDB" id="J5Q6B9"/>
<dbReference type="GeneID" id="25989369"/>
<dbReference type="VEuPathDB" id="FungiDB:A1Q1_05857"/>
<accession>J5Q6B9</accession>